<feature type="compositionally biased region" description="Low complexity" evidence="1">
    <location>
        <begin position="50"/>
        <end position="66"/>
    </location>
</feature>
<feature type="compositionally biased region" description="Low complexity" evidence="1">
    <location>
        <begin position="307"/>
        <end position="320"/>
    </location>
</feature>
<dbReference type="GO" id="GO:0042775">
    <property type="term" value="P:mitochondrial ATP synthesis coupled electron transport"/>
    <property type="evidence" value="ECO:0007669"/>
    <property type="project" value="TreeGrafter"/>
</dbReference>
<dbReference type="GO" id="GO:0005739">
    <property type="term" value="C:mitochondrion"/>
    <property type="evidence" value="ECO:0007669"/>
    <property type="project" value="InterPro"/>
</dbReference>
<dbReference type="AlphaFoldDB" id="A0AA41MGK3"/>
<dbReference type="EMBL" id="JAATJV010167425">
    <property type="protein sequence ID" value="MBZ3871434.1"/>
    <property type="molecule type" value="Genomic_DNA"/>
</dbReference>
<dbReference type="Pfam" id="PF15880">
    <property type="entry name" value="NDUFV3"/>
    <property type="match status" value="1"/>
</dbReference>
<dbReference type="Proteomes" id="UP001166674">
    <property type="component" value="Unassembled WGS sequence"/>
</dbReference>
<evidence type="ECO:0000313" key="2">
    <source>
        <dbReference type="EMBL" id="MBZ3871434.1"/>
    </source>
</evidence>
<name>A0AA41MGK3_SCICA</name>
<proteinExistence type="predicted"/>
<feature type="compositionally biased region" description="Polar residues" evidence="1">
    <location>
        <begin position="286"/>
        <end position="302"/>
    </location>
</feature>
<evidence type="ECO:0000313" key="3">
    <source>
        <dbReference type="Proteomes" id="UP001166674"/>
    </source>
</evidence>
<feature type="compositionally biased region" description="Low complexity" evidence="1">
    <location>
        <begin position="136"/>
        <end position="151"/>
    </location>
</feature>
<feature type="compositionally biased region" description="Basic and acidic residues" evidence="1">
    <location>
        <begin position="179"/>
        <end position="201"/>
    </location>
</feature>
<organism evidence="2 3">
    <name type="scientific">Sciurus carolinensis</name>
    <name type="common">Eastern gray squirrel</name>
    <dbReference type="NCBI Taxonomy" id="30640"/>
    <lineage>
        <taxon>Eukaryota</taxon>
        <taxon>Metazoa</taxon>
        <taxon>Chordata</taxon>
        <taxon>Craniata</taxon>
        <taxon>Vertebrata</taxon>
        <taxon>Euteleostomi</taxon>
        <taxon>Mammalia</taxon>
        <taxon>Eutheria</taxon>
        <taxon>Euarchontoglires</taxon>
        <taxon>Glires</taxon>
        <taxon>Rodentia</taxon>
        <taxon>Sciuromorpha</taxon>
        <taxon>Sciuridae</taxon>
        <taxon>Sciurinae</taxon>
        <taxon>Sciurini</taxon>
        <taxon>Sciurus</taxon>
    </lineage>
</organism>
<dbReference type="PANTHER" id="PTHR17117:SF3">
    <property type="entry name" value="NADH DEHYDROGENASE [UBIQUINONE] FLAVOPROTEIN 3, MITOCHONDRIAL"/>
    <property type="match status" value="1"/>
</dbReference>
<reference evidence="2" key="1">
    <citation type="submission" date="2020-03" db="EMBL/GenBank/DDBJ databases">
        <title>Studies in the Genomics of Life Span.</title>
        <authorList>
            <person name="Glass D."/>
        </authorList>
    </citation>
    <scope>NUCLEOTIDE SEQUENCE</scope>
    <source>
        <strain evidence="2">SUZIE</strain>
        <tissue evidence="2">Muscle</tissue>
    </source>
</reference>
<feature type="compositionally biased region" description="Basic and acidic residues" evidence="1">
    <location>
        <begin position="246"/>
        <end position="256"/>
    </location>
</feature>
<dbReference type="GO" id="GO:0045271">
    <property type="term" value="C:respiratory chain complex I"/>
    <property type="evidence" value="ECO:0007669"/>
    <property type="project" value="InterPro"/>
</dbReference>
<sequence length="457" mass="49098">TMLLEARVFRGFASTVSLCAESGKNEKGHSLNPKKQSSPKNVVEPKERVTQLTTQAAAALPKSLSPPRSPPPAGSKGGRLGSPHRSGSMLLTDEGHPQRLSGKTLVEFPQKVLPPFQDQGSDSKVPQVPRNRGDDSSSSSSSSSSTSSSSDSESDEEGDVSEVGPQVVSKGKGGFPKPEATRPFERKDPKATASAKEDTRVPRPSVDVTYPGQPRPPKKSGPSTKSVEERKAKAKPTTPSSQANEEILKKNVKEEELQNIFRSSEINEESLKPSDVKDILPDHTKAGSSMQQSGGPMFTTQTEEARAGGQLPAAAPGPQGKHLEPQVPEPGWKATFPLVREEGTPVMEGHVKTKGGILEDQVPVREVKKAVGPEEETAEPQPEERGEAAEDTAPCAEAHGHTQESAQAPVPPEPADATTYKNLQHHDYHTYTFLDLNLDLSKFRMPQPSSGRESPRH</sequence>
<evidence type="ECO:0000256" key="1">
    <source>
        <dbReference type="SAM" id="MobiDB-lite"/>
    </source>
</evidence>
<feature type="region of interest" description="Disordered" evidence="1">
    <location>
        <begin position="22"/>
        <end position="331"/>
    </location>
</feature>
<feature type="compositionally biased region" description="Basic and acidic residues" evidence="1">
    <location>
        <begin position="269"/>
        <end position="285"/>
    </location>
</feature>
<accession>A0AA41MGK3</accession>
<keyword evidence="3" id="KW-1185">Reference proteome</keyword>
<feature type="non-terminal residue" evidence="2">
    <location>
        <position position="1"/>
    </location>
</feature>
<comment type="caution">
    <text evidence="2">The sequence shown here is derived from an EMBL/GenBank/DDBJ whole genome shotgun (WGS) entry which is preliminary data.</text>
</comment>
<dbReference type="PANTHER" id="PTHR17117">
    <property type="entry name" value="NADH-UBIQUINONE OXIDOREDUCTASE"/>
    <property type="match status" value="1"/>
</dbReference>
<protein>
    <submittedName>
        <fullName evidence="2">NADH dehydrogenase [ubiquinone] flavoprotein 3, mitochondrial</fullName>
    </submittedName>
</protein>
<dbReference type="InterPro" id="IPR026193">
    <property type="entry name" value="NDUFV3"/>
</dbReference>
<feature type="region of interest" description="Disordered" evidence="1">
    <location>
        <begin position="344"/>
        <end position="423"/>
    </location>
</feature>
<feature type="compositionally biased region" description="Basic and acidic residues" evidence="1">
    <location>
        <begin position="362"/>
        <end position="372"/>
    </location>
</feature>
<gene>
    <name evidence="2" type="ORF">SUZIE_112920</name>
</gene>